<accession>A0A0J1B7D5</accession>
<comment type="caution">
    <text evidence="10">The sequence shown here is derived from an EMBL/GenBank/DDBJ whole genome shotgun (WGS) entry which is preliminary data.</text>
</comment>
<dbReference type="Pfam" id="PF00361">
    <property type="entry name" value="Proton_antipo_M"/>
    <property type="match status" value="1"/>
</dbReference>
<feature type="domain" description="NADH-Ubiquinone oxidoreductase (complex I) chain 5 N-terminal" evidence="9">
    <location>
        <begin position="82"/>
        <end position="130"/>
    </location>
</feature>
<dbReference type="PATRIC" id="fig|595434.4.peg.5273"/>
<proteinExistence type="predicted"/>
<keyword evidence="11" id="KW-1185">Reference proteome</keyword>
<dbReference type="GO" id="GO:0015990">
    <property type="term" value="P:electron transport coupled proton transport"/>
    <property type="evidence" value="ECO:0007669"/>
    <property type="project" value="TreeGrafter"/>
</dbReference>
<sequence>MSTLDIFFHSLGTAVVASPVLLLAVLGLSLLFNRPFSETATVRLTQMSVLLSLLPAIAILIAMLATGIRNVPIEFGNWVTIPEQAFHFHLKFTFDRLSIPFLMLSCVLCGVVGEFSRRYLHREQGFARFFLFYAIFYCGMVLSSLAGTIETLFVGWEMVGLSSALLIAYFHERENPVRNGQRVWTIYRLSDAALLIAAITMHHMVGEGDFGGLMSSGIWPEGTAAVTPSQALLVGTLLLIGAAGKSALFPFSGWLPRAMEGPTPSSAIFYGALSVHLGAYLLLRLSPLIEASLALQMMVLSLGAISAIGGALMSRVQNDVKTSLAYASLTQVGIIVVEIGLGLRYLALIHIMGHATLRTMQLLRAPTLLRDYNDLENKIGSRLTQPSWSGVRWLPQSAQRWCYRFGFDRGFMDIALDRWVAGPFVKCFRACNECEQKITRWLSREPDANTEETSPDLANDTSQDISTAA</sequence>
<dbReference type="Pfam" id="PF00662">
    <property type="entry name" value="Proton_antipo_N"/>
    <property type="match status" value="1"/>
</dbReference>
<feature type="transmembrane region" description="Helical" evidence="7">
    <location>
        <begin position="153"/>
        <end position="171"/>
    </location>
</feature>
<dbReference type="PANTHER" id="PTHR42829">
    <property type="entry name" value="NADH-UBIQUINONE OXIDOREDUCTASE CHAIN 5"/>
    <property type="match status" value="1"/>
</dbReference>
<feature type="transmembrane region" description="Helical" evidence="7">
    <location>
        <begin position="44"/>
        <end position="68"/>
    </location>
</feature>
<dbReference type="GO" id="GO:0042773">
    <property type="term" value="P:ATP synthesis coupled electron transport"/>
    <property type="evidence" value="ECO:0007669"/>
    <property type="project" value="InterPro"/>
</dbReference>
<dbReference type="InterPro" id="IPR003945">
    <property type="entry name" value="NU5C-like"/>
</dbReference>
<feature type="transmembrane region" description="Helical" evidence="7">
    <location>
        <begin position="6"/>
        <end position="32"/>
    </location>
</feature>
<dbReference type="GO" id="GO:0008137">
    <property type="term" value="F:NADH dehydrogenase (ubiquinone) activity"/>
    <property type="evidence" value="ECO:0007669"/>
    <property type="project" value="InterPro"/>
</dbReference>
<dbReference type="InterPro" id="IPR001750">
    <property type="entry name" value="ND/Mrp_TM"/>
</dbReference>
<dbReference type="GO" id="GO:0012505">
    <property type="term" value="C:endomembrane system"/>
    <property type="evidence" value="ECO:0007669"/>
    <property type="project" value="UniProtKB-SubCell"/>
</dbReference>
<evidence type="ECO:0000259" key="8">
    <source>
        <dbReference type="Pfam" id="PF00361"/>
    </source>
</evidence>
<feature type="transmembrane region" description="Helical" evidence="7">
    <location>
        <begin position="291"/>
        <end position="312"/>
    </location>
</feature>
<evidence type="ECO:0000256" key="5">
    <source>
        <dbReference type="RuleBase" id="RU000320"/>
    </source>
</evidence>
<feature type="region of interest" description="Disordered" evidence="6">
    <location>
        <begin position="445"/>
        <end position="469"/>
    </location>
</feature>
<dbReference type="GO" id="GO:0003954">
    <property type="term" value="F:NADH dehydrogenase activity"/>
    <property type="evidence" value="ECO:0007669"/>
    <property type="project" value="TreeGrafter"/>
</dbReference>
<keyword evidence="4 7" id="KW-0472">Membrane</keyword>
<organism evidence="10 11">
    <name type="scientific">Rhodopirellula islandica</name>
    <dbReference type="NCBI Taxonomy" id="595434"/>
    <lineage>
        <taxon>Bacteria</taxon>
        <taxon>Pseudomonadati</taxon>
        <taxon>Planctomycetota</taxon>
        <taxon>Planctomycetia</taxon>
        <taxon>Pirellulales</taxon>
        <taxon>Pirellulaceae</taxon>
        <taxon>Rhodopirellula</taxon>
    </lineage>
</organism>
<protein>
    <submittedName>
        <fullName evidence="10">NADH-ubiquinone oxidoreductase chain L</fullName>
        <ecNumber evidence="10">1.6.5.3</ecNumber>
    </submittedName>
</protein>
<dbReference type="PRINTS" id="PR01434">
    <property type="entry name" value="NADHDHGNASE5"/>
</dbReference>
<feature type="transmembrane region" description="Helical" evidence="7">
    <location>
        <begin position="267"/>
        <end position="285"/>
    </location>
</feature>
<keyword evidence="2 5" id="KW-0812">Transmembrane</keyword>
<dbReference type="EC" id="1.6.5.3" evidence="10"/>
<feature type="transmembrane region" description="Helical" evidence="7">
    <location>
        <begin position="324"/>
        <end position="347"/>
    </location>
</feature>
<dbReference type="InterPro" id="IPR001516">
    <property type="entry name" value="Proton_antipo_N"/>
</dbReference>
<evidence type="ECO:0000256" key="6">
    <source>
        <dbReference type="SAM" id="MobiDB-lite"/>
    </source>
</evidence>
<keyword evidence="10" id="KW-0560">Oxidoreductase</keyword>
<gene>
    <name evidence="10" type="ORF">RISK_005554</name>
</gene>
<evidence type="ECO:0000256" key="2">
    <source>
        <dbReference type="ARBA" id="ARBA00022692"/>
    </source>
</evidence>
<evidence type="ECO:0000313" key="11">
    <source>
        <dbReference type="Proteomes" id="UP000036367"/>
    </source>
</evidence>
<dbReference type="EMBL" id="LECT01000044">
    <property type="protein sequence ID" value="KLU02488.1"/>
    <property type="molecule type" value="Genomic_DNA"/>
</dbReference>
<dbReference type="AlphaFoldDB" id="A0A0J1B7D5"/>
<reference evidence="10" key="1">
    <citation type="submission" date="2015-05" db="EMBL/GenBank/DDBJ databases">
        <title>Permanent draft genome of Rhodopirellula islandicus K833.</title>
        <authorList>
            <person name="Kizina J."/>
            <person name="Richter M."/>
            <person name="Glockner F.O."/>
            <person name="Harder J."/>
        </authorList>
    </citation>
    <scope>NUCLEOTIDE SEQUENCE [LARGE SCALE GENOMIC DNA]</scope>
    <source>
        <strain evidence="10">K833</strain>
    </source>
</reference>
<evidence type="ECO:0000313" key="10">
    <source>
        <dbReference type="EMBL" id="KLU02488.1"/>
    </source>
</evidence>
<dbReference type="OrthoDB" id="9807568at2"/>
<dbReference type="PANTHER" id="PTHR42829:SF2">
    <property type="entry name" value="NADH-UBIQUINONE OXIDOREDUCTASE CHAIN 5"/>
    <property type="match status" value="1"/>
</dbReference>
<dbReference type="STRING" id="595434.RISK_005554"/>
<dbReference type="RefSeq" id="WP_047816526.1">
    <property type="nucleotide sequence ID" value="NZ_LECT01000044.1"/>
</dbReference>
<feature type="compositionally biased region" description="Polar residues" evidence="6">
    <location>
        <begin position="459"/>
        <end position="469"/>
    </location>
</feature>
<feature type="transmembrane region" description="Helical" evidence="7">
    <location>
        <begin position="183"/>
        <end position="205"/>
    </location>
</feature>
<evidence type="ECO:0000256" key="4">
    <source>
        <dbReference type="ARBA" id="ARBA00023136"/>
    </source>
</evidence>
<feature type="transmembrane region" description="Helical" evidence="7">
    <location>
        <begin position="231"/>
        <end position="255"/>
    </location>
</feature>
<feature type="transmembrane region" description="Helical" evidence="7">
    <location>
        <begin position="127"/>
        <end position="147"/>
    </location>
</feature>
<evidence type="ECO:0000256" key="7">
    <source>
        <dbReference type="SAM" id="Phobius"/>
    </source>
</evidence>
<keyword evidence="3 7" id="KW-1133">Transmembrane helix</keyword>
<name>A0A0J1B7D5_RHOIS</name>
<feature type="transmembrane region" description="Helical" evidence="7">
    <location>
        <begin position="97"/>
        <end position="115"/>
    </location>
</feature>
<evidence type="ECO:0000256" key="3">
    <source>
        <dbReference type="ARBA" id="ARBA00022989"/>
    </source>
</evidence>
<dbReference type="GO" id="GO:0016020">
    <property type="term" value="C:membrane"/>
    <property type="evidence" value="ECO:0007669"/>
    <property type="project" value="UniProtKB-SubCell"/>
</dbReference>
<evidence type="ECO:0000256" key="1">
    <source>
        <dbReference type="ARBA" id="ARBA00004127"/>
    </source>
</evidence>
<evidence type="ECO:0000259" key="9">
    <source>
        <dbReference type="Pfam" id="PF00662"/>
    </source>
</evidence>
<dbReference type="Proteomes" id="UP000036367">
    <property type="component" value="Unassembled WGS sequence"/>
</dbReference>
<feature type="domain" description="NADH:quinone oxidoreductase/Mrp antiporter transmembrane" evidence="8">
    <location>
        <begin position="151"/>
        <end position="364"/>
    </location>
</feature>
<comment type="subcellular location">
    <subcellularLocation>
        <location evidence="1">Endomembrane system</location>
        <topology evidence="1">Multi-pass membrane protein</topology>
    </subcellularLocation>
    <subcellularLocation>
        <location evidence="5">Membrane</location>
        <topology evidence="5">Multi-pass membrane protein</topology>
    </subcellularLocation>
</comment>